<dbReference type="GO" id="GO:0005975">
    <property type="term" value="P:carbohydrate metabolic process"/>
    <property type="evidence" value="ECO:0007669"/>
    <property type="project" value="UniProtKB-UniRule"/>
</dbReference>
<evidence type="ECO:0000313" key="9">
    <source>
        <dbReference type="Proteomes" id="UP001347796"/>
    </source>
</evidence>
<dbReference type="InterPro" id="IPR017853">
    <property type="entry name" value="GH"/>
</dbReference>
<dbReference type="PANTHER" id="PTHR11769:SF35">
    <property type="entry name" value="HYALURONIDASE"/>
    <property type="match status" value="1"/>
</dbReference>
<feature type="disulfide bond" evidence="5">
    <location>
        <begin position="365"/>
        <end position="423"/>
    </location>
</feature>
<dbReference type="Pfam" id="PF01630">
    <property type="entry name" value="Glyco_hydro_56"/>
    <property type="match status" value="1"/>
</dbReference>
<keyword evidence="2 5" id="KW-1015">Disulfide bond</keyword>
<feature type="signal peptide" evidence="7">
    <location>
        <begin position="1"/>
        <end position="22"/>
    </location>
</feature>
<evidence type="ECO:0000256" key="3">
    <source>
        <dbReference type="PIRNR" id="PIRNR038193"/>
    </source>
</evidence>
<evidence type="ECO:0000256" key="7">
    <source>
        <dbReference type="SAM" id="SignalP"/>
    </source>
</evidence>
<keyword evidence="6" id="KW-0326">Glycosidase</keyword>
<dbReference type="Proteomes" id="UP001347796">
    <property type="component" value="Unassembled WGS sequence"/>
</dbReference>
<keyword evidence="9" id="KW-1185">Reference proteome</keyword>
<accession>A0AAN8K8R1</accession>
<dbReference type="Gene3D" id="3.20.20.70">
    <property type="entry name" value="Aldolase class I"/>
    <property type="match status" value="1"/>
</dbReference>
<feature type="disulfide bond" evidence="5">
    <location>
        <begin position="425"/>
        <end position="434"/>
    </location>
</feature>
<dbReference type="SUPFAM" id="SSF51445">
    <property type="entry name" value="(Trans)glycosidases"/>
    <property type="match status" value="1"/>
</dbReference>
<dbReference type="GO" id="GO:0030214">
    <property type="term" value="P:hyaluronan catabolic process"/>
    <property type="evidence" value="ECO:0007669"/>
    <property type="project" value="TreeGrafter"/>
</dbReference>
<organism evidence="8 9">
    <name type="scientific">Patella caerulea</name>
    <name type="common">Rayed Mediterranean limpet</name>
    <dbReference type="NCBI Taxonomy" id="87958"/>
    <lineage>
        <taxon>Eukaryota</taxon>
        <taxon>Metazoa</taxon>
        <taxon>Spiralia</taxon>
        <taxon>Lophotrochozoa</taxon>
        <taxon>Mollusca</taxon>
        <taxon>Gastropoda</taxon>
        <taxon>Patellogastropoda</taxon>
        <taxon>Patelloidea</taxon>
        <taxon>Patellidae</taxon>
        <taxon>Patella</taxon>
    </lineage>
</organism>
<name>A0AAN8K8R1_PATCE</name>
<feature type="disulfide bond" evidence="5">
    <location>
        <begin position="55"/>
        <end position="335"/>
    </location>
</feature>
<dbReference type="InterPro" id="IPR018155">
    <property type="entry name" value="Hyaluronidase"/>
</dbReference>
<dbReference type="GO" id="GO:0004415">
    <property type="term" value="F:hyalurononglucosaminidase activity"/>
    <property type="evidence" value="ECO:0007669"/>
    <property type="project" value="UniProtKB-UniRule"/>
</dbReference>
<reference evidence="8 9" key="1">
    <citation type="submission" date="2024-01" db="EMBL/GenBank/DDBJ databases">
        <title>The genome of the rayed Mediterranean limpet Patella caerulea (Linnaeus, 1758).</title>
        <authorList>
            <person name="Anh-Thu Weber A."/>
            <person name="Halstead-Nussloch G."/>
        </authorList>
    </citation>
    <scope>NUCLEOTIDE SEQUENCE [LARGE SCALE GENOMIC DNA]</scope>
    <source>
        <strain evidence="8">AATW-2023a</strain>
        <tissue evidence="8">Whole specimen</tissue>
    </source>
</reference>
<gene>
    <name evidence="8" type="ORF">SNE40_002585</name>
</gene>
<dbReference type="PRINTS" id="PR00846">
    <property type="entry name" value="GLHYDRLASE56"/>
</dbReference>
<evidence type="ECO:0000256" key="5">
    <source>
        <dbReference type="PIRSR" id="PIRSR038193-3"/>
    </source>
</evidence>
<feature type="active site" description="Proton donor" evidence="4">
    <location>
        <position position="139"/>
    </location>
</feature>
<dbReference type="EMBL" id="JAZGQO010000002">
    <property type="protein sequence ID" value="KAK6190797.1"/>
    <property type="molecule type" value="Genomic_DNA"/>
</dbReference>
<feature type="chain" id="PRO_5042952901" description="Hyaluronidase" evidence="7">
    <location>
        <begin position="23"/>
        <end position="439"/>
    </location>
</feature>
<comment type="catalytic activity">
    <reaction evidence="6">
        <text>Random hydrolysis of (1-&gt;4)-linkages between N-acetyl-beta-D-glucosamine and D-glucuronate residues in hyaluronate.</text>
        <dbReference type="EC" id="3.2.1.35"/>
    </reaction>
</comment>
<dbReference type="EC" id="3.2.1.35" evidence="6"/>
<dbReference type="InterPro" id="IPR013785">
    <property type="entry name" value="Aldolase_TIM"/>
</dbReference>
<dbReference type="PANTHER" id="PTHR11769">
    <property type="entry name" value="HYALURONIDASE"/>
    <property type="match status" value="1"/>
</dbReference>
<proteinExistence type="inferred from homology"/>
<evidence type="ECO:0000256" key="6">
    <source>
        <dbReference type="RuleBase" id="RU610713"/>
    </source>
</evidence>
<keyword evidence="7" id="KW-0732">Signal</keyword>
<sequence length="439" mass="49384">MTSLVAVLILVTPILFSHLINAVTGMSEDEGGCTGPTILPNHPFVVVWNVPSGGCDAHGIKLNFSQYGIVTNKNDVFRGEMMTIFYGIGDFPSISGSQLNNGGVPQRGNLTLHLSKAKKQIEDLIPDANFKGISVLDFEAWRPIYQTNFDSLAKYQQLSIEVVKQLHPDWTNKTQIYNEAVKEFNEGAKNFFQSTLEVAEKLRPGGHWGYYGFPACRGVNPKTNICGNEQVENDNLSWLWELSTAVYPRIYTAVGEKINPRQKGVEHVVNETLRMKAKYMSPGTMILPYTLVQNGGTYFFDEADLGVAIKVPGDMGSSGVVVWGSNGQFHERGECVLLQTYLDFILGPYVLKLTNFYTSCSKTKCSGHGRCVNQKYELLYQKYLHQYGGTYCKKNWKEIKHMDEKLRHNYGKKTKFDVDDYVCSCYTGWKGNKCNIKTK</sequence>
<evidence type="ECO:0000256" key="4">
    <source>
        <dbReference type="PIRSR" id="PIRSR038193-1"/>
    </source>
</evidence>
<evidence type="ECO:0000256" key="2">
    <source>
        <dbReference type="ARBA" id="ARBA00023157"/>
    </source>
</evidence>
<feature type="disulfide bond" evidence="5">
    <location>
        <begin position="216"/>
        <end position="226"/>
    </location>
</feature>
<feature type="disulfide bond" evidence="5">
    <location>
        <begin position="360"/>
        <end position="371"/>
    </location>
</feature>
<dbReference type="PIRSF" id="PIRSF038193">
    <property type="entry name" value="Hyaluronidase"/>
    <property type="match status" value="1"/>
</dbReference>
<evidence type="ECO:0000256" key="1">
    <source>
        <dbReference type="ARBA" id="ARBA00008871"/>
    </source>
</evidence>
<comment type="similarity">
    <text evidence="1 3 6">Belongs to the glycosyl hydrolase 56 family.</text>
</comment>
<evidence type="ECO:0000313" key="8">
    <source>
        <dbReference type="EMBL" id="KAK6190797.1"/>
    </source>
</evidence>
<keyword evidence="6" id="KW-0378">Hydrolase</keyword>
<comment type="caution">
    <text evidence="8">The sequence shown here is derived from an EMBL/GenBank/DDBJ whole genome shotgun (WGS) entry which is preliminary data.</text>
</comment>
<dbReference type="AlphaFoldDB" id="A0AAN8K8R1"/>
<protein>
    <recommendedName>
        <fullName evidence="6">Hyaluronidase</fullName>
        <ecNumber evidence="6">3.2.1.35</ecNumber>
    </recommendedName>
</protein>